<proteinExistence type="predicted"/>
<dbReference type="EMBL" id="BMIF01000010">
    <property type="protein sequence ID" value="GGA75239.1"/>
    <property type="molecule type" value="Genomic_DNA"/>
</dbReference>
<reference evidence="1" key="2">
    <citation type="submission" date="2020-09" db="EMBL/GenBank/DDBJ databases">
        <authorList>
            <person name="Sun Q."/>
            <person name="Zhou Y."/>
        </authorList>
    </citation>
    <scope>NUCLEOTIDE SEQUENCE</scope>
    <source>
        <strain evidence="1">CGMCC 1.15320</strain>
    </source>
</reference>
<protein>
    <submittedName>
        <fullName evidence="1">Uncharacterized protein</fullName>
    </submittedName>
</protein>
<sequence length="258" mass="29824">MGSTDDNFLLGRFASRYDVCIYGMSDPVAESGFATFFGMVRNETWMQSNLIYRTDVSNCPETTFFYVFHHKGEDSVIRSTIDDLTYITARHGMTFPQDHSLYFQTYSPGLVVQLAPPGKDRKVYSAINGFAGTSSEADKMLAHNIIQQELLQAILNAGDLEVNRTPVSIIEEWNISTPLRAPMADPQYRAQWLEHNVYNMCLYDIMLLITLYAWDESILDDRLGSYIRYIRNNYEAIEKRAREIQYDERYSDIFVQKC</sequence>
<comment type="caution">
    <text evidence="1">The sequence shown here is derived from an EMBL/GenBank/DDBJ whole genome shotgun (WGS) entry which is preliminary data.</text>
</comment>
<keyword evidence="2" id="KW-1185">Reference proteome</keyword>
<name>A0A916RY85_9HYPH</name>
<dbReference type="Proteomes" id="UP000636264">
    <property type="component" value="Unassembled WGS sequence"/>
</dbReference>
<accession>A0A916RY85</accession>
<evidence type="ECO:0000313" key="1">
    <source>
        <dbReference type="EMBL" id="GGA75239.1"/>
    </source>
</evidence>
<evidence type="ECO:0000313" key="2">
    <source>
        <dbReference type="Proteomes" id="UP000636264"/>
    </source>
</evidence>
<dbReference type="AlphaFoldDB" id="A0A916RY85"/>
<reference evidence="1" key="1">
    <citation type="journal article" date="2014" name="Int. J. Syst. Evol. Microbiol.">
        <title>Complete genome sequence of Corynebacterium casei LMG S-19264T (=DSM 44701T), isolated from a smear-ripened cheese.</title>
        <authorList>
            <consortium name="US DOE Joint Genome Institute (JGI-PGF)"/>
            <person name="Walter F."/>
            <person name="Albersmeier A."/>
            <person name="Kalinowski J."/>
            <person name="Ruckert C."/>
        </authorList>
    </citation>
    <scope>NUCLEOTIDE SEQUENCE</scope>
    <source>
        <strain evidence="1">CGMCC 1.15320</strain>
    </source>
</reference>
<organism evidence="1 2">
    <name type="scientific">Nitratireductor aestuarii</name>
    <dbReference type="NCBI Taxonomy" id="1735103"/>
    <lineage>
        <taxon>Bacteria</taxon>
        <taxon>Pseudomonadati</taxon>
        <taxon>Pseudomonadota</taxon>
        <taxon>Alphaproteobacteria</taxon>
        <taxon>Hyphomicrobiales</taxon>
        <taxon>Phyllobacteriaceae</taxon>
        <taxon>Nitratireductor</taxon>
    </lineage>
</organism>
<gene>
    <name evidence="1" type="ORF">GCM10011385_31590</name>
</gene>